<organism evidence="5 6">
    <name type="scientific">Rhodovulum visakhapatnamense</name>
    <dbReference type="NCBI Taxonomy" id="364297"/>
    <lineage>
        <taxon>Bacteria</taxon>
        <taxon>Pseudomonadati</taxon>
        <taxon>Pseudomonadota</taxon>
        <taxon>Alphaproteobacteria</taxon>
        <taxon>Rhodobacterales</taxon>
        <taxon>Paracoccaceae</taxon>
        <taxon>Rhodovulum</taxon>
    </lineage>
</organism>
<dbReference type="GO" id="GO:0009279">
    <property type="term" value="C:cell outer membrane"/>
    <property type="evidence" value="ECO:0007669"/>
    <property type="project" value="TreeGrafter"/>
</dbReference>
<protein>
    <submittedName>
        <fullName evidence="5">Lipopolysaccharide export system protein LptA</fullName>
    </submittedName>
    <submittedName>
        <fullName evidence="4">LptA/OstA family protein</fullName>
    </submittedName>
</protein>
<dbReference type="InterPro" id="IPR052037">
    <property type="entry name" value="LPS_export_LptA"/>
</dbReference>
<dbReference type="Gene3D" id="2.60.450.10">
    <property type="entry name" value="Lipopolysaccharide (LPS) transport protein A like domain"/>
    <property type="match status" value="1"/>
</dbReference>
<dbReference type="EMBL" id="SOEB01000010">
    <property type="protein sequence ID" value="TDX28815.1"/>
    <property type="molecule type" value="Genomic_DNA"/>
</dbReference>
<evidence type="ECO:0000259" key="3">
    <source>
        <dbReference type="Pfam" id="PF03968"/>
    </source>
</evidence>
<dbReference type="Proteomes" id="UP000295484">
    <property type="component" value="Unassembled WGS sequence"/>
</dbReference>
<dbReference type="InterPro" id="IPR005653">
    <property type="entry name" value="OstA-like_N"/>
</dbReference>
<dbReference type="AlphaFoldDB" id="A0A4R8FQM7"/>
<comment type="caution">
    <text evidence="5">The sequence shown here is derived from an EMBL/GenBank/DDBJ whole genome shotgun (WGS) entry which is preliminary data.</text>
</comment>
<evidence type="ECO:0000256" key="1">
    <source>
        <dbReference type="ARBA" id="ARBA00022729"/>
    </source>
</evidence>
<feature type="chain" id="PRO_5020689997" evidence="2">
    <location>
        <begin position="34"/>
        <end position="179"/>
    </location>
</feature>
<keyword evidence="1 2" id="KW-0732">Signal</keyword>
<keyword evidence="7" id="KW-1185">Reference proteome</keyword>
<dbReference type="GO" id="GO:0017089">
    <property type="term" value="F:glycolipid transfer activity"/>
    <property type="evidence" value="ECO:0007669"/>
    <property type="project" value="TreeGrafter"/>
</dbReference>
<dbReference type="GO" id="GO:0030288">
    <property type="term" value="C:outer membrane-bounded periplasmic space"/>
    <property type="evidence" value="ECO:0007669"/>
    <property type="project" value="TreeGrafter"/>
</dbReference>
<evidence type="ECO:0000313" key="6">
    <source>
        <dbReference type="Proteomes" id="UP000295484"/>
    </source>
</evidence>
<dbReference type="EMBL" id="JAESIL010000005">
    <property type="protein sequence ID" value="MBL3576910.1"/>
    <property type="molecule type" value="Genomic_DNA"/>
</dbReference>
<name>A0A4R8FQM7_9RHOB</name>
<dbReference type="PANTHER" id="PTHR36504">
    <property type="entry name" value="LIPOPOLYSACCHARIDE EXPORT SYSTEM PROTEIN LPTA"/>
    <property type="match status" value="1"/>
</dbReference>
<feature type="domain" description="Organic solvent tolerance-like N-terminal" evidence="3">
    <location>
        <begin position="52"/>
        <end position="160"/>
    </location>
</feature>
<sequence length="179" mass="18053">MSPSIRGKGPVVSIRGRLAALALVLAVPVAAWAQGAQIAFGSLDHDASLPVEVTAESLSVDQGDGTAVFSGDVVVGQGTLRLSAARVLVVYGSGGAGSGKISRLEASGSVVLVLGEDAAQAQEAVYSIDTATIVMTGDVLLTQGDNAVEGQRLEVDLNRGTGAMEGRVRTVLTPASDKP</sequence>
<reference evidence="5 6" key="1">
    <citation type="submission" date="2019-03" db="EMBL/GenBank/DDBJ databases">
        <title>Genomic Encyclopedia of Type Strains, Phase IV (KMG-IV): sequencing the most valuable type-strain genomes for metagenomic binning, comparative biology and taxonomic classification.</title>
        <authorList>
            <person name="Goeker M."/>
        </authorList>
    </citation>
    <scope>NUCLEOTIDE SEQUENCE [LARGE SCALE GENOMIC DNA]</scope>
    <source>
        <strain evidence="5 6">JA181</strain>
    </source>
</reference>
<proteinExistence type="predicted"/>
<dbReference type="Proteomes" id="UP000635853">
    <property type="component" value="Unassembled WGS sequence"/>
</dbReference>
<reference evidence="7" key="2">
    <citation type="submission" date="2021-01" db="EMBL/GenBank/DDBJ databases">
        <title>Draft genomes of Rhodovulum sulfidophilum.</title>
        <authorList>
            <person name="Guzman M.S."/>
        </authorList>
    </citation>
    <scope>NUCLEOTIDE SEQUENCE [LARGE SCALE GENOMIC DNA]</scope>
    <source>
        <strain evidence="7">AB19</strain>
    </source>
</reference>
<gene>
    <name evidence="5" type="ORF">EV657_1108</name>
    <name evidence="4" type="ORF">JMJ92_01855</name>
</gene>
<dbReference type="GO" id="GO:0015920">
    <property type="term" value="P:lipopolysaccharide transport"/>
    <property type="evidence" value="ECO:0007669"/>
    <property type="project" value="TreeGrafter"/>
</dbReference>
<evidence type="ECO:0000256" key="2">
    <source>
        <dbReference type="SAM" id="SignalP"/>
    </source>
</evidence>
<evidence type="ECO:0000313" key="4">
    <source>
        <dbReference type="EMBL" id="MBL3576910.1"/>
    </source>
</evidence>
<accession>A0A4R8FQM7</accession>
<dbReference type="Pfam" id="PF03968">
    <property type="entry name" value="LptD_N"/>
    <property type="match status" value="1"/>
</dbReference>
<evidence type="ECO:0000313" key="5">
    <source>
        <dbReference type="EMBL" id="TDX28815.1"/>
    </source>
</evidence>
<evidence type="ECO:0000313" key="7">
    <source>
        <dbReference type="Proteomes" id="UP000635853"/>
    </source>
</evidence>
<dbReference type="PANTHER" id="PTHR36504:SF1">
    <property type="entry name" value="LIPOPOLYSACCHARIDE EXPORT SYSTEM PROTEIN LPTA"/>
    <property type="match status" value="1"/>
</dbReference>
<feature type="signal peptide" evidence="2">
    <location>
        <begin position="1"/>
        <end position="33"/>
    </location>
</feature>
<reference evidence="4" key="3">
    <citation type="submission" date="2021-01" db="EMBL/GenBank/DDBJ databases">
        <authorList>
            <person name="Guzman M.S."/>
        </authorList>
    </citation>
    <scope>NUCLEOTIDE SEQUENCE</scope>
    <source>
        <strain evidence="4">AB19</strain>
    </source>
</reference>